<accession>A0AAD9A6A9</accession>
<name>A0AAD9A6A9_9PEZI</name>
<organism evidence="1 2">
    <name type="scientific">Colletotrichum chrysophilum</name>
    <dbReference type="NCBI Taxonomy" id="1836956"/>
    <lineage>
        <taxon>Eukaryota</taxon>
        <taxon>Fungi</taxon>
        <taxon>Dikarya</taxon>
        <taxon>Ascomycota</taxon>
        <taxon>Pezizomycotina</taxon>
        <taxon>Sordariomycetes</taxon>
        <taxon>Hypocreomycetidae</taxon>
        <taxon>Glomerellales</taxon>
        <taxon>Glomerellaceae</taxon>
        <taxon>Colletotrichum</taxon>
        <taxon>Colletotrichum gloeosporioides species complex</taxon>
    </lineage>
</organism>
<sequence>MAFSVGDWFVLSERRVDFGNRRRRFCAWEGAEREAKNLRQCISVDENDFFLTFGVDGLLLGHELIT</sequence>
<proteinExistence type="predicted"/>
<dbReference type="EMBL" id="JAQOWY010000443">
    <property type="protein sequence ID" value="KAK1841974.1"/>
    <property type="molecule type" value="Genomic_DNA"/>
</dbReference>
<gene>
    <name evidence="1" type="ORF">CCHR01_15388</name>
</gene>
<dbReference type="AlphaFoldDB" id="A0AAD9A6A9"/>
<keyword evidence="2" id="KW-1185">Reference proteome</keyword>
<protein>
    <submittedName>
        <fullName evidence="1">Uncharacterized protein</fullName>
    </submittedName>
</protein>
<evidence type="ECO:0000313" key="1">
    <source>
        <dbReference type="EMBL" id="KAK1841974.1"/>
    </source>
</evidence>
<reference evidence="1" key="1">
    <citation type="submission" date="2023-01" db="EMBL/GenBank/DDBJ databases">
        <title>Colletotrichum chrysophilum M932 genome sequence.</title>
        <authorList>
            <person name="Baroncelli R."/>
        </authorList>
    </citation>
    <scope>NUCLEOTIDE SEQUENCE</scope>
    <source>
        <strain evidence="1">M932</strain>
    </source>
</reference>
<comment type="caution">
    <text evidence="1">The sequence shown here is derived from an EMBL/GenBank/DDBJ whole genome shotgun (WGS) entry which is preliminary data.</text>
</comment>
<evidence type="ECO:0000313" key="2">
    <source>
        <dbReference type="Proteomes" id="UP001243330"/>
    </source>
</evidence>
<dbReference type="Proteomes" id="UP001243330">
    <property type="component" value="Unassembled WGS sequence"/>
</dbReference>